<dbReference type="InterPro" id="IPR002816">
    <property type="entry name" value="TraB/PrgY/GumN_fam"/>
</dbReference>
<dbReference type="PROSITE" id="PS51257">
    <property type="entry name" value="PROKAR_LIPOPROTEIN"/>
    <property type="match status" value="1"/>
</dbReference>
<proteinExistence type="predicted"/>
<feature type="chain" id="PRO_5047174741" evidence="1">
    <location>
        <begin position="24"/>
        <end position="283"/>
    </location>
</feature>
<gene>
    <name evidence="2" type="ORF">MTR66_06175</name>
</gene>
<dbReference type="Pfam" id="PF01963">
    <property type="entry name" value="TraB_PrgY_gumN"/>
    <property type="match status" value="1"/>
</dbReference>
<dbReference type="EMBL" id="JALHLG010000005">
    <property type="protein sequence ID" value="MCJ2186403.1"/>
    <property type="molecule type" value="Genomic_DNA"/>
</dbReference>
<protein>
    <submittedName>
        <fullName evidence="2">TraB/GumN family protein</fullName>
    </submittedName>
</protein>
<evidence type="ECO:0000313" key="3">
    <source>
        <dbReference type="Proteomes" id="UP001202281"/>
    </source>
</evidence>
<keyword evidence="3" id="KW-1185">Reference proteome</keyword>
<dbReference type="RefSeq" id="WP_243918770.1">
    <property type="nucleotide sequence ID" value="NZ_JALHLG010000005.1"/>
</dbReference>
<name>A0ABT0BMY3_9SPHN</name>
<dbReference type="InterPro" id="IPR047111">
    <property type="entry name" value="YbaP-like"/>
</dbReference>
<feature type="signal peptide" evidence="1">
    <location>
        <begin position="1"/>
        <end position="23"/>
    </location>
</feature>
<reference evidence="2 3" key="1">
    <citation type="submission" date="2022-04" db="EMBL/GenBank/DDBJ databases">
        <title>Identification of a novel bacterium isolated from mangrove sediments.</title>
        <authorList>
            <person name="Pan X."/>
        </authorList>
    </citation>
    <scope>NUCLEOTIDE SEQUENCE [LARGE SCALE GENOMIC DNA]</scope>
    <source>
        <strain evidence="2 3">B2638</strain>
    </source>
</reference>
<evidence type="ECO:0000313" key="2">
    <source>
        <dbReference type="EMBL" id="MCJ2186403.1"/>
    </source>
</evidence>
<keyword evidence="1" id="KW-0732">Signal</keyword>
<dbReference type="PANTHER" id="PTHR40590:SF1">
    <property type="entry name" value="CYTOPLASMIC PROTEIN"/>
    <property type="match status" value="1"/>
</dbReference>
<dbReference type="PANTHER" id="PTHR40590">
    <property type="entry name" value="CYTOPLASMIC PROTEIN-RELATED"/>
    <property type="match status" value="1"/>
</dbReference>
<organism evidence="2 3">
    <name type="scientific">Novosphingobium beihaiensis</name>
    <dbReference type="NCBI Taxonomy" id="2930389"/>
    <lineage>
        <taxon>Bacteria</taxon>
        <taxon>Pseudomonadati</taxon>
        <taxon>Pseudomonadota</taxon>
        <taxon>Alphaproteobacteria</taxon>
        <taxon>Sphingomonadales</taxon>
        <taxon>Sphingomonadaceae</taxon>
        <taxon>Novosphingobium</taxon>
    </lineage>
</organism>
<evidence type="ECO:0000256" key="1">
    <source>
        <dbReference type="SAM" id="SignalP"/>
    </source>
</evidence>
<dbReference type="CDD" id="cd14789">
    <property type="entry name" value="Tiki"/>
    <property type="match status" value="1"/>
</dbReference>
<comment type="caution">
    <text evidence="2">The sequence shown here is derived from an EMBL/GenBank/DDBJ whole genome shotgun (WGS) entry which is preliminary data.</text>
</comment>
<dbReference type="Proteomes" id="UP001202281">
    <property type="component" value="Unassembled WGS sequence"/>
</dbReference>
<sequence length="283" mass="30376">MRCWVLIVSAFLLLGCASQPQPADPALWHVESANGQEGWLFGTIHSAPRPIEWETPSVRAALADAGTIMVEVANIADEAAVGATFARLAKSEGQPPLSQRIAPAERPALAALLKRTGFHDGDFAAVDTWAAALTIVRQDNDGSDPRYGVDRAVIARANGRPVVELEGAARQLGIFDALPEKEQRNLLDVVVKEADKPDLDLPAAWRKGDMKAIEQETRTGLLADPGLRAALFTGRNLRWTARIASTLRAGKKPFVAVGAAHMAGPDGLPAMLEQQGFKVTRIE</sequence>
<accession>A0ABT0BMY3</accession>